<sequence>MLDLSKVLTTTDVHVAGNAIRIWTDINVIGMTMLDKQAFAEQHFQPQRQLLLREPRGHRAMTGCIITEQVNSEANLGLLFMDQGGFRSFSLSGVAAAISYLHETGKMNWGTIFVDTADGLIKASTQPANRGVKVVLHTQVFAHEEKVLLPVYQNNAEANLVTIGQRNYAVLPTDILSFPLDETGMNELKQIAAELDRKWPSHLNVEGIIASEKGEKGDRLITIRQSQTISRSPLEGAVAQLAIQAKNAKIKTPYSWSPQGLSNESITVSLDCTEGNLMEATIELSPKVLSMNRFVIDPDDPLYEGFLI</sequence>
<evidence type="ECO:0000256" key="1">
    <source>
        <dbReference type="ARBA" id="ARBA00007529"/>
    </source>
</evidence>
<dbReference type="PANTHER" id="PTHR33442:SF1">
    <property type="entry name" value="TRANS-3-HYDROXY-L-PROLINE DEHYDRATASE"/>
    <property type="match status" value="1"/>
</dbReference>
<dbReference type="SUPFAM" id="SSF54506">
    <property type="entry name" value="Diaminopimelate epimerase-like"/>
    <property type="match status" value="1"/>
</dbReference>
<dbReference type="PANTHER" id="PTHR33442">
    <property type="entry name" value="TRANS-3-HYDROXY-L-PROLINE DEHYDRATASE"/>
    <property type="match status" value="1"/>
</dbReference>
<dbReference type="KEGG" id="scia:HUG15_20490"/>
<dbReference type="Pfam" id="PF05544">
    <property type="entry name" value="Pro_racemase"/>
    <property type="match status" value="1"/>
</dbReference>
<protein>
    <submittedName>
        <fullName evidence="2">Proline racemase family protein</fullName>
    </submittedName>
</protein>
<reference evidence="2 3" key="1">
    <citation type="submission" date="2020-06" db="EMBL/GenBank/DDBJ databases">
        <title>Genomic analysis of Salicibibacter sp. NKC5-3.</title>
        <authorList>
            <person name="Oh Y.J."/>
        </authorList>
    </citation>
    <scope>NUCLEOTIDE SEQUENCE [LARGE SCALE GENOMIC DNA]</scope>
    <source>
        <strain evidence="2 3">NKC5-3</strain>
    </source>
</reference>
<dbReference type="InterPro" id="IPR008794">
    <property type="entry name" value="Pro_racemase_fam"/>
</dbReference>
<evidence type="ECO:0000313" key="2">
    <source>
        <dbReference type="EMBL" id="QQK77726.1"/>
    </source>
</evidence>
<comment type="similarity">
    <text evidence="1">Belongs to the proline racemase family.</text>
</comment>
<proteinExistence type="inferred from homology"/>
<keyword evidence="3" id="KW-1185">Reference proteome</keyword>
<dbReference type="AlphaFoldDB" id="A0A7T6Z7D5"/>
<name>A0A7T6Z7D5_9BACI</name>
<dbReference type="RefSeq" id="WP_200125348.1">
    <property type="nucleotide sequence ID" value="NZ_CP054705.1"/>
</dbReference>
<gene>
    <name evidence="2" type="ORF">HUG15_20490</name>
</gene>
<evidence type="ECO:0000313" key="3">
    <source>
        <dbReference type="Proteomes" id="UP000595823"/>
    </source>
</evidence>
<dbReference type="Proteomes" id="UP000595823">
    <property type="component" value="Chromosome"/>
</dbReference>
<accession>A0A7T6Z7D5</accession>
<dbReference type="Gene3D" id="3.10.310.10">
    <property type="entry name" value="Diaminopimelate Epimerase, Chain A, domain 1"/>
    <property type="match status" value="2"/>
</dbReference>
<dbReference type="EMBL" id="CP054705">
    <property type="protein sequence ID" value="QQK77726.1"/>
    <property type="molecule type" value="Genomic_DNA"/>
</dbReference>
<organism evidence="2 3">
    <name type="scientific">Salicibibacter cibarius</name>
    <dbReference type="NCBI Taxonomy" id="2743000"/>
    <lineage>
        <taxon>Bacteria</taxon>
        <taxon>Bacillati</taxon>
        <taxon>Bacillota</taxon>
        <taxon>Bacilli</taxon>
        <taxon>Bacillales</taxon>
        <taxon>Bacillaceae</taxon>
        <taxon>Salicibibacter</taxon>
    </lineage>
</organism>